<dbReference type="OrthoDB" id="408954at2759"/>
<reference evidence="9" key="1">
    <citation type="submission" date="2016-02" db="EMBL/GenBank/DDBJ databases">
        <title>Draft genome sequence of Microdochium bolleyi, a fungal endophyte of beachgrass.</title>
        <authorList>
            <consortium name="DOE Joint Genome Institute"/>
            <person name="David A.S."/>
            <person name="May G."/>
            <person name="Haridas S."/>
            <person name="Lim J."/>
            <person name="Wang M."/>
            <person name="Labutti K."/>
            <person name="Lipzen A."/>
            <person name="Barry K."/>
            <person name="Grigoriev I.V."/>
        </authorList>
    </citation>
    <scope>NUCLEOTIDE SEQUENCE [LARGE SCALE GENOMIC DNA]</scope>
    <source>
        <strain evidence="9">J235TASD1</strain>
    </source>
</reference>
<protein>
    <recommendedName>
        <fullName evidence="7">Fatty acid hydroxylase domain-containing protein</fullName>
    </recommendedName>
</protein>
<accession>A0A136J3I3</accession>
<dbReference type="Pfam" id="PF04116">
    <property type="entry name" value="FA_hydroxylase"/>
    <property type="match status" value="1"/>
</dbReference>
<keyword evidence="9" id="KW-1185">Reference proteome</keyword>
<name>A0A136J3I3_9PEZI</name>
<feature type="domain" description="Fatty acid hydroxylase" evidence="7">
    <location>
        <begin position="149"/>
        <end position="285"/>
    </location>
</feature>
<dbReference type="EMBL" id="KQ964249">
    <property type="protein sequence ID" value="KXJ91735.1"/>
    <property type="molecule type" value="Genomic_DNA"/>
</dbReference>
<dbReference type="AlphaFoldDB" id="A0A136J3I3"/>
<dbReference type="GO" id="GO:0005506">
    <property type="term" value="F:iron ion binding"/>
    <property type="evidence" value="ECO:0007669"/>
    <property type="project" value="InterPro"/>
</dbReference>
<evidence type="ECO:0000256" key="5">
    <source>
        <dbReference type="SAM" id="MobiDB-lite"/>
    </source>
</evidence>
<dbReference type="InterPro" id="IPR050307">
    <property type="entry name" value="Sterol_Desaturase_Related"/>
</dbReference>
<keyword evidence="2 6" id="KW-0812">Transmembrane</keyword>
<feature type="transmembrane region" description="Helical" evidence="6">
    <location>
        <begin position="52"/>
        <end position="73"/>
    </location>
</feature>
<evidence type="ECO:0000256" key="4">
    <source>
        <dbReference type="ARBA" id="ARBA00023136"/>
    </source>
</evidence>
<keyword evidence="4 6" id="KW-0472">Membrane</keyword>
<feature type="region of interest" description="Disordered" evidence="5">
    <location>
        <begin position="318"/>
        <end position="338"/>
    </location>
</feature>
<dbReference type="GO" id="GO:0016491">
    <property type="term" value="F:oxidoreductase activity"/>
    <property type="evidence" value="ECO:0007669"/>
    <property type="project" value="InterPro"/>
</dbReference>
<dbReference type="InterPro" id="IPR006694">
    <property type="entry name" value="Fatty_acid_hydroxylase"/>
</dbReference>
<evidence type="ECO:0000256" key="2">
    <source>
        <dbReference type="ARBA" id="ARBA00022692"/>
    </source>
</evidence>
<feature type="compositionally biased region" description="Basic residues" evidence="5">
    <location>
        <begin position="328"/>
        <end position="338"/>
    </location>
</feature>
<evidence type="ECO:0000313" key="8">
    <source>
        <dbReference type="EMBL" id="KXJ91735.1"/>
    </source>
</evidence>
<dbReference type="STRING" id="196109.A0A136J3I3"/>
<evidence type="ECO:0000256" key="1">
    <source>
        <dbReference type="ARBA" id="ARBA00004370"/>
    </source>
</evidence>
<evidence type="ECO:0000256" key="3">
    <source>
        <dbReference type="ARBA" id="ARBA00022989"/>
    </source>
</evidence>
<evidence type="ECO:0000313" key="9">
    <source>
        <dbReference type="Proteomes" id="UP000070501"/>
    </source>
</evidence>
<proteinExistence type="predicted"/>
<dbReference type="GO" id="GO:0008610">
    <property type="term" value="P:lipid biosynthetic process"/>
    <property type="evidence" value="ECO:0007669"/>
    <property type="project" value="InterPro"/>
</dbReference>
<evidence type="ECO:0000259" key="7">
    <source>
        <dbReference type="Pfam" id="PF04116"/>
    </source>
</evidence>
<feature type="transmembrane region" description="Helical" evidence="6">
    <location>
        <begin position="100"/>
        <end position="122"/>
    </location>
</feature>
<dbReference type="GO" id="GO:0016020">
    <property type="term" value="C:membrane"/>
    <property type="evidence" value="ECO:0007669"/>
    <property type="project" value="UniProtKB-SubCell"/>
</dbReference>
<dbReference type="PANTHER" id="PTHR11863">
    <property type="entry name" value="STEROL DESATURASE"/>
    <property type="match status" value="1"/>
</dbReference>
<feature type="transmembrane region" description="Helical" evidence="6">
    <location>
        <begin position="12"/>
        <end position="32"/>
    </location>
</feature>
<dbReference type="InParanoid" id="A0A136J3I3"/>
<sequence length="338" mass="37475">MDLILSLPILSYFAAPMMTSWSTSFNLLFFYMTWSTLVLSHDPIHIEIVGTTAIKVVFWLLPSLLFLLFDTLVPSLADSIKLYGRASLPRRDAASLARQVLLAVVNVLLCGAIEAVISFAASTYLHRPLFKSSTTLPLPWQIIKHILTLYTARELLTYYIHRYILHSQRRGSGSGTIAKLHARYAHADAGGAPYALMLFADHPLPLLLNRLVPVYLPALVVRPHLLTYFAFTLLTTIEETAAMSGYSVVPGIVLGGITRRTATHYASGGRGNYGAWGFLDWVSGTSVGRDVIDDLQDEAEKHHVRERGRRKAIEAGSMVQDGVESVRKTRKGGRRKAL</sequence>
<organism evidence="8 9">
    <name type="scientific">Microdochium bolleyi</name>
    <dbReference type="NCBI Taxonomy" id="196109"/>
    <lineage>
        <taxon>Eukaryota</taxon>
        <taxon>Fungi</taxon>
        <taxon>Dikarya</taxon>
        <taxon>Ascomycota</taxon>
        <taxon>Pezizomycotina</taxon>
        <taxon>Sordariomycetes</taxon>
        <taxon>Xylariomycetidae</taxon>
        <taxon>Xylariales</taxon>
        <taxon>Microdochiaceae</taxon>
        <taxon>Microdochium</taxon>
    </lineage>
</organism>
<gene>
    <name evidence="8" type="ORF">Micbo1qcDRAFT_223858</name>
</gene>
<evidence type="ECO:0000256" key="6">
    <source>
        <dbReference type="SAM" id="Phobius"/>
    </source>
</evidence>
<dbReference type="Proteomes" id="UP000070501">
    <property type="component" value="Unassembled WGS sequence"/>
</dbReference>
<keyword evidence="3 6" id="KW-1133">Transmembrane helix</keyword>
<comment type="subcellular location">
    <subcellularLocation>
        <location evidence="1">Membrane</location>
    </subcellularLocation>
</comment>